<gene>
    <name evidence="1" type="primary">HAO1</name>
    <name evidence="1" type="ORF">E2C01_095569</name>
</gene>
<dbReference type="OrthoDB" id="25826at2759"/>
<accession>A0A5B7K4D9</accession>
<sequence length="46" mass="5410">MSKPLVGVHDYEREAQWRLPKTALDYYRSGALDEVTLKENKEAMNR</sequence>
<dbReference type="SUPFAM" id="SSF51395">
    <property type="entry name" value="FMN-linked oxidoreductases"/>
    <property type="match status" value="1"/>
</dbReference>
<dbReference type="Gene3D" id="3.20.20.70">
    <property type="entry name" value="Aldolase class I"/>
    <property type="match status" value="1"/>
</dbReference>
<comment type="caution">
    <text evidence="1">The sequence shown here is derived from an EMBL/GenBank/DDBJ whole genome shotgun (WGS) entry which is preliminary data.</text>
</comment>
<keyword evidence="2" id="KW-1185">Reference proteome</keyword>
<dbReference type="AlphaFoldDB" id="A0A5B7K4D9"/>
<reference evidence="1 2" key="1">
    <citation type="submission" date="2019-05" db="EMBL/GenBank/DDBJ databases">
        <title>Another draft genome of Portunus trituberculatus and its Hox gene families provides insights of decapod evolution.</title>
        <authorList>
            <person name="Jeong J.-H."/>
            <person name="Song I."/>
            <person name="Kim S."/>
            <person name="Choi T."/>
            <person name="Kim D."/>
            <person name="Ryu S."/>
            <person name="Kim W."/>
        </authorList>
    </citation>
    <scope>NUCLEOTIDE SEQUENCE [LARGE SCALE GENOMIC DNA]</scope>
    <source>
        <tissue evidence="1">Muscle</tissue>
    </source>
</reference>
<protein>
    <submittedName>
        <fullName evidence="1">Hydroxyacid oxidase 1</fullName>
    </submittedName>
</protein>
<evidence type="ECO:0000313" key="2">
    <source>
        <dbReference type="Proteomes" id="UP000324222"/>
    </source>
</evidence>
<dbReference type="EMBL" id="VSRR010121446">
    <property type="protein sequence ID" value="MPD00118.1"/>
    <property type="molecule type" value="Genomic_DNA"/>
</dbReference>
<evidence type="ECO:0000313" key="1">
    <source>
        <dbReference type="EMBL" id="MPD00118.1"/>
    </source>
</evidence>
<organism evidence="1 2">
    <name type="scientific">Portunus trituberculatus</name>
    <name type="common">Swimming crab</name>
    <name type="synonym">Neptunus trituberculatus</name>
    <dbReference type="NCBI Taxonomy" id="210409"/>
    <lineage>
        <taxon>Eukaryota</taxon>
        <taxon>Metazoa</taxon>
        <taxon>Ecdysozoa</taxon>
        <taxon>Arthropoda</taxon>
        <taxon>Crustacea</taxon>
        <taxon>Multicrustacea</taxon>
        <taxon>Malacostraca</taxon>
        <taxon>Eumalacostraca</taxon>
        <taxon>Eucarida</taxon>
        <taxon>Decapoda</taxon>
        <taxon>Pleocyemata</taxon>
        <taxon>Brachyura</taxon>
        <taxon>Eubrachyura</taxon>
        <taxon>Portunoidea</taxon>
        <taxon>Portunidae</taxon>
        <taxon>Portuninae</taxon>
        <taxon>Portunus</taxon>
    </lineage>
</organism>
<dbReference type="InterPro" id="IPR013785">
    <property type="entry name" value="Aldolase_TIM"/>
</dbReference>
<dbReference type="Proteomes" id="UP000324222">
    <property type="component" value="Unassembled WGS sequence"/>
</dbReference>
<name>A0A5B7K4D9_PORTR</name>
<proteinExistence type="predicted"/>